<feature type="domain" description="DUF1648" evidence="2">
    <location>
        <begin position="13"/>
        <end position="58"/>
    </location>
</feature>
<evidence type="ECO:0000313" key="3">
    <source>
        <dbReference type="EMBL" id="MBB4152678.1"/>
    </source>
</evidence>
<dbReference type="EMBL" id="JACIEV010000001">
    <property type="protein sequence ID" value="MBB4152678.1"/>
    <property type="molecule type" value="Genomic_DNA"/>
</dbReference>
<sequence length="218" mass="22609">MRYRGMVAASAAVAAAMAGIAVVAAQRLPAGTQLATHWGPDGAADRFADAGTALAMPVAVTIGLSLLMAALPAIEPLQDRLSQSAPLYRTAWGGLLALMVFVELVIAAPAFGITPPPATMLVAVGLLLVVIGNALPKSRPGFFVGIRTPWTLTDPENWIATHRLGSRTMIGGGVIVMALALAPIAGDIRAPLVMAAVLVAALVPVAYSFLYWRRHRTG</sequence>
<evidence type="ECO:0000313" key="4">
    <source>
        <dbReference type="Proteomes" id="UP000529795"/>
    </source>
</evidence>
<keyword evidence="1" id="KW-0472">Membrane</keyword>
<dbReference type="GO" id="GO:0009636">
    <property type="term" value="P:response to toxic substance"/>
    <property type="evidence" value="ECO:0007669"/>
    <property type="project" value="TreeGrafter"/>
</dbReference>
<name>A0A840FFA3_9SPHN</name>
<dbReference type="Pfam" id="PF07853">
    <property type="entry name" value="DUF1648"/>
    <property type="match status" value="1"/>
</dbReference>
<evidence type="ECO:0000259" key="2">
    <source>
        <dbReference type="Pfam" id="PF07853"/>
    </source>
</evidence>
<accession>A0A840FFA3</accession>
<keyword evidence="1" id="KW-1133">Transmembrane helix</keyword>
<dbReference type="PIRSF" id="PIRSF038959">
    <property type="entry name" value="SdpI"/>
    <property type="match status" value="1"/>
</dbReference>
<evidence type="ECO:0000256" key="1">
    <source>
        <dbReference type="SAM" id="Phobius"/>
    </source>
</evidence>
<dbReference type="PANTHER" id="PTHR37810">
    <property type="entry name" value="IMMUNITY PROTEIN SDPI"/>
    <property type="match status" value="1"/>
</dbReference>
<reference evidence="3 4" key="1">
    <citation type="submission" date="2020-08" db="EMBL/GenBank/DDBJ databases">
        <title>Genomic Encyclopedia of Type Strains, Phase IV (KMG-IV): sequencing the most valuable type-strain genomes for metagenomic binning, comparative biology and taxonomic classification.</title>
        <authorList>
            <person name="Goeker M."/>
        </authorList>
    </citation>
    <scope>NUCLEOTIDE SEQUENCE [LARGE SCALE GENOMIC DNA]</scope>
    <source>
        <strain evidence="3 4">YC6723</strain>
    </source>
</reference>
<dbReference type="Proteomes" id="UP000529795">
    <property type="component" value="Unassembled WGS sequence"/>
</dbReference>
<feature type="transmembrane region" description="Helical" evidence="1">
    <location>
        <begin position="86"/>
        <end position="111"/>
    </location>
</feature>
<feature type="transmembrane region" description="Helical" evidence="1">
    <location>
        <begin position="192"/>
        <end position="212"/>
    </location>
</feature>
<dbReference type="RefSeq" id="WP_183982290.1">
    <property type="nucleotide sequence ID" value="NZ_JACIEV010000001.1"/>
</dbReference>
<keyword evidence="1" id="KW-0812">Transmembrane</keyword>
<dbReference type="AlphaFoldDB" id="A0A840FFA3"/>
<dbReference type="InterPro" id="IPR025962">
    <property type="entry name" value="SdpI/YhfL"/>
</dbReference>
<dbReference type="InterPro" id="IPR012867">
    <property type="entry name" value="DUF1648"/>
</dbReference>
<feature type="transmembrane region" description="Helical" evidence="1">
    <location>
        <begin position="117"/>
        <end position="135"/>
    </location>
</feature>
<feature type="transmembrane region" description="Helical" evidence="1">
    <location>
        <begin position="54"/>
        <end position="74"/>
    </location>
</feature>
<protein>
    <submittedName>
        <fullName evidence="3">Putative membrane protein</fullName>
    </submittedName>
</protein>
<dbReference type="PANTHER" id="PTHR37810:SF5">
    <property type="entry name" value="IMMUNITY PROTEIN SDPI"/>
    <property type="match status" value="1"/>
</dbReference>
<dbReference type="InterPro" id="IPR026272">
    <property type="entry name" value="SdpI"/>
</dbReference>
<keyword evidence="4" id="KW-1185">Reference proteome</keyword>
<comment type="caution">
    <text evidence="3">The sequence shown here is derived from an EMBL/GenBank/DDBJ whole genome shotgun (WGS) entry which is preliminary data.</text>
</comment>
<organism evidence="3 4">
    <name type="scientific">Sphingomonas jinjuensis</name>
    <dbReference type="NCBI Taxonomy" id="535907"/>
    <lineage>
        <taxon>Bacteria</taxon>
        <taxon>Pseudomonadati</taxon>
        <taxon>Pseudomonadota</taxon>
        <taxon>Alphaproteobacteria</taxon>
        <taxon>Sphingomonadales</taxon>
        <taxon>Sphingomonadaceae</taxon>
        <taxon>Sphingomonas</taxon>
    </lineage>
</organism>
<feature type="transmembrane region" description="Helical" evidence="1">
    <location>
        <begin position="168"/>
        <end position="186"/>
    </location>
</feature>
<proteinExistence type="predicted"/>
<gene>
    <name evidence="3" type="ORF">GGQ80_000554</name>
</gene>
<dbReference type="Pfam" id="PF13630">
    <property type="entry name" value="SdpI"/>
    <property type="match status" value="1"/>
</dbReference>